<reference evidence="1 2" key="1">
    <citation type="journal article" date="2019" name="Nat. Microbiol.">
        <title>Mediterranean grassland soil C-N compound turnover is dependent on rainfall and depth, and is mediated by genomically divergent microorganisms.</title>
        <authorList>
            <person name="Diamond S."/>
            <person name="Andeer P.F."/>
            <person name="Li Z."/>
            <person name="Crits-Christoph A."/>
            <person name="Burstein D."/>
            <person name="Anantharaman K."/>
            <person name="Lane K.R."/>
            <person name="Thomas B.C."/>
            <person name="Pan C."/>
            <person name="Northen T.R."/>
            <person name="Banfield J.F."/>
        </authorList>
    </citation>
    <scope>NUCLEOTIDE SEQUENCE [LARGE SCALE GENOMIC DNA]</scope>
    <source>
        <strain evidence="1">WS_10</strain>
    </source>
</reference>
<dbReference type="Proteomes" id="UP000319836">
    <property type="component" value="Unassembled WGS sequence"/>
</dbReference>
<dbReference type="PROSITE" id="PS51257">
    <property type="entry name" value="PROKAR_LIPOPROTEIN"/>
    <property type="match status" value="1"/>
</dbReference>
<sequence length="477" mass="51556">MARTFRRLLPLALGLLALWGAAGCGARKVLEPLSTPHTYIFIQGPVDTVNHIVKLHWYGTDAHGYIAGYEVRLLNPLAAADSAWRFTVATDTTLTVLTPTGFTEAVFEARAINDRGVRDPDPARQTFDFSNQPPVLRIVGKPNPLDHSDTTFASVTVTWTVSDPDGNADAVVSRAWLDGRQDSPQLAHGTSFTMPSAEFLQGGAYLSGPRTLYMQPIDDGGMAGAIDSCTWYVRQPVPTRVDTLYSNAIARTGIDPTTVRLLHLSASQPFRSAADLAQTLGLFESVVWYRGELASLPATLMSYGDGVGQYLEHGGRLFLESLNLIRAWRSSGPFDVDFVQRYLNSDGVFLFGQPPDSSATWGVSSTRPTVLLSPVLTDSVLAKRNIAGLRGFISRARSQMLLTAPAFGLTQQNPIEIPVALDVPQQSGGSMIIVTFPMVTGTVDASPSDTKYVTSPFPQRSSVVLLGMLQRLGLSGP</sequence>
<protein>
    <submittedName>
        <fullName evidence="1">Uncharacterized protein</fullName>
    </submittedName>
</protein>
<gene>
    <name evidence="1" type="ORF">E6K80_02000</name>
</gene>
<evidence type="ECO:0000313" key="1">
    <source>
        <dbReference type="EMBL" id="TMQ72725.1"/>
    </source>
</evidence>
<organism evidence="1 2">
    <name type="scientific">Eiseniibacteriota bacterium</name>
    <dbReference type="NCBI Taxonomy" id="2212470"/>
    <lineage>
        <taxon>Bacteria</taxon>
        <taxon>Candidatus Eiseniibacteriota</taxon>
    </lineage>
</organism>
<name>A0A538U9Z9_UNCEI</name>
<dbReference type="AlphaFoldDB" id="A0A538U9Z9"/>
<accession>A0A538U9Z9</accession>
<comment type="caution">
    <text evidence="1">The sequence shown here is derived from an EMBL/GenBank/DDBJ whole genome shotgun (WGS) entry which is preliminary data.</text>
</comment>
<evidence type="ECO:0000313" key="2">
    <source>
        <dbReference type="Proteomes" id="UP000319836"/>
    </source>
</evidence>
<dbReference type="EMBL" id="VBPA01000044">
    <property type="protein sequence ID" value="TMQ72725.1"/>
    <property type="molecule type" value="Genomic_DNA"/>
</dbReference>
<proteinExistence type="predicted"/>